<evidence type="ECO:0000256" key="2">
    <source>
        <dbReference type="ARBA" id="ARBA00009618"/>
    </source>
</evidence>
<keyword evidence="4" id="KW-0498">Mitosis</keyword>
<comment type="pathway">
    <text evidence="1">Protein modification; protein ubiquitination.</text>
</comment>
<evidence type="ECO:0000256" key="1">
    <source>
        <dbReference type="ARBA" id="ARBA00004906"/>
    </source>
</evidence>
<dbReference type="GO" id="GO:0005680">
    <property type="term" value="C:anaphase-promoting complex"/>
    <property type="evidence" value="ECO:0007669"/>
    <property type="project" value="InterPro"/>
</dbReference>
<dbReference type="Pfam" id="PF15243">
    <property type="entry name" value="ANAPC15"/>
    <property type="match status" value="1"/>
</dbReference>
<evidence type="ECO:0000256" key="3">
    <source>
        <dbReference type="ARBA" id="ARBA00022618"/>
    </source>
</evidence>
<dbReference type="PANTHER" id="PTHR22526">
    <property type="entry name" value="ANAPHASE PROMOTING COMPLEX C SUBUNIT 15, PSEUDOGENE-RELATED"/>
    <property type="match status" value="1"/>
</dbReference>
<accession>C1BVR5</accession>
<dbReference type="OrthoDB" id="6362917at2759"/>
<sequence length="116" mass="13435">MSYYSYKPFFPSLLPRLTDPLWHRVDAPKDEEAELSRLENERAQWIKGISERYGEMAPIGKTNSQEPLDDEEEEEEDVDDDNDNDHDDNGDSDSHEEDDDDDIEMDLNLALESPST</sequence>
<evidence type="ECO:0000313" key="7">
    <source>
        <dbReference type="EMBL" id="ACO13118.1"/>
    </source>
</evidence>
<gene>
    <name evidence="7" type="primary">CK051</name>
</gene>
<dbReference type="InterPro" id="IPR026182">
    <property type="entry name" value="ANAPC15"/>
</dbReference>
<feature type="compositionally biased region" description="Acidic residues" evidence="6">
    <location>
        <begin position="94"/>
        <end position="105"/>
    </location>
</feature>
<name>C1BVR5_LEPSM</name>
<dbReference type="GO" id="GO:0051301">
    <property type="term" value="P:cell division"/>
    <property type="evidence" value="ECO:0007669"/>
    <property type="project" value="UniProtKB-KW"/>
</dbReference>
<dbReference type="AlphaFoldDB" id="C1BVR5"/>
<keyword evidence="5" id="KW-0131">Cell cycle</keyword>
<proteinExistence type="evidence at transcript level"/>
<evidence type="ECO:0000256" key="4">
    <source>
        <dbReference type="ARBA" id="ARBA00022776"/>
    </source>
</evidence>
<protein>
    <submittedName>
        <fullName evidence="7">C11orf51 homolog</fullName>
    </submittedName>
</protein>
<evidence type="ECO:0000256" key="5">
    <source>
        <dbReference type="ARBA" id="ARBA00023306"/>
    </source>
</evidence>
<organism evidence="7">
    <name type="scientific">Lepeophtheirus salmonis</name>
    <name type="common">Salmon louse</name>
    <name type="synonym">Caligus salmonis</name>
    <dbReference type="NCBI Taxonomy" id="72036"/>
    <lineage>
        <taxon>Eukaryota</taxon>
        <taxon>Metazoa</taxon>
        <taxon>Ecdysozoa</taxon>
        <taxon>Arthropoda</taxon>
        <taxon>Crustacea</taxon>
        <taxon>Multicrustacea</taxon>
        <taxon>Hexanauplia</taxon>
        <taxon>Copepoda</taxon>
        <taxon>Siphonostomatoida</taxon>
        <taxon>Caligidae</taxon>
        <taxon>Lepeophtheirus</taxon>
    </lineage>
</organism>
<evidence type="ECO:0000256" key="6">
    <source>
        <dbReference type="SAM" id="MobiDB-lite"/>
    </source>
</evidence>
<comment type="similarity">
    <text evidence="2">Belongs to the APC15 family.</text>
</comment>
<feature type="compositionally biased region" description="Acidic residues" evidence="6">
    <location>
        <begin position="67"/>
        <end position="86"/>
    </location>
</feature>
<keyword evidence="3" id="KW-0132">Cell division</keyword>
<dbReference type="GO" id="GO:0090266">
    <property type="term" value="P:regulation of mitotic cell cycle spindle assembly checkpoint"/>
    <property type="evidence" value="ECO:0007669"/>
    <property type="project" value="InterPro"/>
</dbReference>
<dbReference type="PANTHER" id="PTHR22526:SF2">
    <property type="entry name" value="ANAPHASE PROMOTING COMPLEX C SUBUNIT 15, PSEUDOGENE-RELATED"/>
    <property type="match status" value="1"/>
</dbReference>
<reference evidence="7" key="1">
    <citation type="submission" date="2009-06" db="EMBL/GenBank/DDBJ databases">
        <title>Lepeophtheirus salmonis ESTs and full-length cDNAs.</title>
        <authorList>
            <person name="Yasuike M."/>
            <person name="von Schalburg K."/>
            <person name="Cooper G."/>
            <person name="Leong J."/>
            <person name="Jones S.R.M."/>
            <person name="Koop B.F."/>
        </authorList>
    </citation>
    <scope>NUCLEOTIDE SEQUENCE</scope>
    <source>
        <strain evidence="7">Pacific form</strain>
        <tissue evidence="7">Whole</tissue>
    </source>
</reference>
<dbReference type="EMBL" id="BT078694">
    <property type="protein sequence ID" value="ACO13118.1"/>
    <property type="molecule type" value="mRNA"/>
</dbReference>
<feature type="region of interest" description="Disordered" evidence="6">
    <location>
        <begin position="49"/>
        <end position="116"/>
    </location>
</feature>